<evidence type="ECO:0000313" key="1">
    <source>
        <dbReference type="EMBL" id="SVC23249.1"/>
    </source>
</evidence>
<reference evidence="1" key="1">
    <citation type="submission" date="2018-05" db="EMBL/GenBank/DDBJ databases">
        <authorList>
            <person name="Lanie J.A."/>
            <person name="Ng W.-L."/>
            <person name="Kazmierczak K.M."/>
            <person name="Andrzejewski T.M."/>
            <person name="Davidsen T.M."/>
            <person name="Wayne K.J."/>
            <person name="Tettelin H."/>
            <person name="Glass J.I."/>
            <person name="Rusch D."/>
            <person name="Podicherti R."/>
            <person name="Tsui H.-C.T."/>
            <person name="Winkler M.E."/>
        </authorList>
    </citation>
    <scope>NUCLEOTIDE SEQUENCE</scope>
</reference>
<dbReference type="EMBL" id="UINC01080372">
    <property type="protein sequence ID" value="SVC23249.1"/>
    <property type="molecule type" value="Genomic_DNA"/>
</dbReference>
<accession>A0A382KGA6</accession>
<proteinExistence type="predicted"/>
<dbReference type="AlphaFoldDB" id="A0A382KGA6"/>
<organism evidence="1">
    <name type="scientific">marine metagenome</name>
    <dbReference type="NCBI Taxonomy" id="408172"/>
    <lineage>
        <taxon>unclassified sequences</taxon>
        <taxon>metagenomes</taxon>
        <taxon>ecological metagenomes</taxon>
    </lineage>
</organism>
<protein>
    <submittedName>
        <fullName evidence="1">Uncharacterized protein</fullName>
    </submittedName>
</protein>
<sequence>MDLSLVTDWEFVTADITVGARKESLKFREAYAASEGIRNRGSDEFSGMVVSFLVTPLRSALRWVY</sequence>
<gene>
    <name evidence="1" type="ORF">METZ01_LOCUS276103</name>
</gene>
<name>A0A382KGA6_9ZZZZ</name>